<gene>
    <name evidence="3" type="ORF">DQU50_01005</name>
    <name evidence="2" type="ORF">G6Y24_05975</name>
</gene>
<comment type="caution">
    <text evidence="2">The sequence shown here is derived from an EMBL/GenBank/DDBJ whole genome shotgun (WGS) entry which is preliminary data.</text>
</comment>
<dbReference type="Proteomes" id="UP000451682">
    <property type="component" value="Unassembled WGS sequence"/>
</dbReference>
<feature type="region of interest" description="Disordered" evidence="1">
    <location>
        <begin position="59"/>
        <end position="81"/>
    </location>
</feature>
<organism evidence="2 5">
    <name type="scientific">Staphylococcus aureus</name>
    <dbReference type="NCBI Taxonomy" id="1280"/>
    <lineage>
        <taxon>Bacteria</taxon>
        <taxon>Bacillati</taxon>
        <taxon>Bacillota</taxon>
        <taxon>Bacilli</taxon>
        <taxon>Bacillales</taxon>
        <taxon>Staphylococcaceae</taxon>
        <taxon>Staphylococcus</taxon>
    </lineage>
</organism>
<sequence>MKRDTYQSYLFNNSEEPVHNGLRIIVCRVKEGYMRRAHAKKPLTTKSCKVKEGYMRRAHAKKPLTTKGCKEEEGYMHRAHA</sequence>
<evidence type="ECO:0000313" key="5">
    <source>
        <dbReference type="Proteomes" id="UP000473113"/>
    </source>
</evidence>
<evidence type="ECO:0000313" key="4">
    <source>
        <dbReference type="Proteomes" id="UP000451682"/>
    </source>
</evidence>
<proteinExistence type="predicted"/>
<feature type="compositionally biased region" description="Basic and acidic residues" evidence="1">
    <location>
        <begin position="68"/>
        <end position="81"/>
    </location>
</feature>
<dbReference type="AlphaFoldDB" id="A0A658BMN0"/>
<reference evidence="3 4" key="1">
    <citation type="submission" date="2018-06" db="EMBL/GenBank/DDBJ databases">
        <title>Whole genome sequencing to identify and define MRSA outbreaks.</title>
        <authorList>
            <person name="Sullivan M.J."/>
            <person name="Altman D.R."/>
            <person name="Chacko K."/>
            <person name="Ciferri B."/>
            <person name="Webster E."/>
            <person name="Deikus G."/>
            <person name="Lewis M."/>
            <person name="Khan Z."/>
            <person name="Beckford C."/>
            <person name="Rendo A."/>
            <person name="Samaroo F."/>
            <person name="Sebra R."/>
            <person name="Karam-Howlin R."/>
            <person name="Southwick K."/>
            <person name="Adams E."/>
            <person name="Ying L."/>
            <person name="Kornblum J."/>
            <person name="Factor S."/>
            <person name="Danesh Yazdi M."/>
            <person name="Dingle T."/>
            <person name="Hamula C."/>
            <person name="Bashir A."/>
            <person name="Schadt E."/>
            <person name="Kasarskis A."/>
            <person name="Patel G."/>
            <person name="Wallach F."/>
            <person name="Gibbs K."/>
            <person name="Van Bakel H."/>
        </authorList>
    </citation>
    <scope>NUCLEOTIDE SEQUENCE [LARGE SCALE GENOMIC DNA]</scope>
    <source>
        <strain evidence="4">pt013</strain>
        <strain evidence="3">Pt013</strain>
    </source>
</reference>
<dbReference type="Proteomes" id="UP000473113">
    <property type="component" value="Unassembled WGS sequence"/>
</dbReference>
<reference evidence="2 5" key="2">
    <citation type="submission" date="2020-02" db="EMBL/GenBank/DDBJ databases">
        <title>Detection of Heterogeneous Vancomycin Intermediate Resistance in Methicillin Resistant Staphylococcus aureus Isolates from Latin-America.</title>
        <authorList>
            <person name="Castro-Cardozo B."/>
            <person name="Berrio M."/>
            <person name="Vargas M.L."/>
            <person name="Carvajal L.P."/>
            <person name="Millan L.V."/>
            <person name="Rios R."/>
            <person name="Hernandez A."/>
            <person name="Rincon S.L."/>
            <person name="Cubides P."/>
            <person name="Forero E."/>
            <person name="Dinh A."/>
            <person name="Seas C."/>
            <person name="Munita J.M."/>
            <person name="Arias C.A."/>
            <person name="Reyes J."/>
            <person name="Diaz L."/>
        </authorList>
    </citation>
    <scope>NUCLEOTIDE SEQUENCE [LARGE SCALE GENOMIC DNA]</scope>
    <source>
        <strain evidence="2 5">UG255</strain>
    </source>
</reference>
<protein>
    <submittedName>
        <fullName evidence="2">Uncharacterized protein</fullName>
    </submittedName>
</protein>
<evidence type="ECO:0000313" key="3">
    <source>
        <dbReference type="EMBL" id="TXL47685.1"/>
    </source>
</evidence>
<accession>A0A658BMN0</accession>
<evidence type="ECO:0000256" key="1">
    <source>
        <dbReference type="SAM" id="MobiDB-lite"/>
    </source>
</evidence>
<dbReference type="EMBL" id="QNXF01000001">
    <property type="protein sequence ID" value="TXL47685.1"/>
    <property type="molecule type" value="Genomic_DNA"/>
</dbReference>
<dbReference type="EMBL" id="JAALTR010000170">
    <property type="protein sequence ID" value="NGW67044.1"/>
    <property type="molecule type" value="Genomic_DNA"/>
</dbReference>
<evidence type="ECO:0000313" key="2">
    <source>
        <dbReference type="EMBL" id="NGW67044.1"/>
    </source>
</evidence>
<name>A0A658BMN0_STAAU</name>